<keyword evidence="1" id="KW-1133">Transmembrane helix</keyword>
<keyword evidence="1" id="KW-0472">Membrane</keyword>
<gene>
    <name evidence="2" type="ORF">BW425_21875</name>
</gene>
<comment type="caution">
    <text evidence="2">The sequence shown here is derived from an EMBL/GenBank/DDBJ whole genome shotgun (WGS) entry which is preliminary data.</text>
</comment>
<evidence type="ECO:0000256" key="1">
    <source>
        <dbReference type="SAM" id="Phobius"/>
    </source>
</evidence>
<feature type="transmembrane region" description="Helical" evidence="1">
    <location>
        <begin position="146"/>
        <end position="168"/>
    </location>
</feature>
<dbReference type="AlphaFoldDB" id="A0A1Y3MHY0"/>
<feature type="transmembrane region" description="Helical" evidence="1">
    <location>
        <begin position="117"/>
        <end position="134"/>
    </location>
</feature>
<dbReference type="Pfam" id="PF11193">
    <property type="entry name" value="DUF2812"/>
    <property type="match status" value="1"/>
</dbReference>
<reference evidence="2 3" key="1">
    <citation type="submission" date="2017-02" db="EMBL/GenBank/DDBJ databases">
        <title>Bacillus pseudomycoides isolate FSL K6-0042.</title>
        <authorList>
            <person name="Kovac J."/>
        </authorList>
    </citation>
    <scope>NUCLEOTIDE SEQUENCE [LARGE SCALE GENOMIC DNA]</scope>
    <source>
        <strain evidence="2 3">FSL K6-0042</strain>
    </source>
</reference>
<accession>A0A1Y3MHY0</accession>
<dbReference type="InterPro" id="IPR021359">
    <property type="entry name" value="DUF2812"/>
</dbReference>
<keyword evidence="1" id="KW-0812">Transmembrane</keyword>
<protein>
    <submittedName>
        <fullName evidence="2">Signal peptidase I</fullName>
    </submittedName>
</protein>
<dbReference type="EMBL" id="MWPX01000035">
    <property type="protein sequence ID" value="OUM46763.1"/>
    <property type="molecule type" value="Genomic_DNA"/>
</dbReference>
<dbReference type="RefSeq" id="WP_088094441.1">
    <property type="nucleotide sequence ID" value="NZ_CP189809.1"/>
</dbReference>
<proteinExistence type="predicted"/>
<evidence type="ECO:0000313" key="3">
    <source>
        <dbReference type="Proteomes" id="UP000195321"/>
    </source>
</evidence>
<dbReference type="Proteomes" id="UP000195321">
    <property type="component" value="Unassembled WGS sequence"/>
</dbReference>
<evidence type="ECO:0000313" key="2">
    <source>
        <dbReference type="EMBL" id="OUM46763.1"/>
    </source>
</evidence>
<name>A0A1Y3MHY0_9BACI</name>
<organism evidence="2 3">
    <name type="scientific">Bacillus pseudomycoides</name>
    <dbReference type="NCBI Taxonomy" id="64104"/>
    <lineage>
        <taxon>Bacteria</taxon>
        <taxon>Bacillati</taxon>
        <taxon>Bacillota</taxon>
        <taxon>Bacilli</taxon>
        <taxon>Bacillales</taxon>
        <taxon>Bacillaceae</taxon>
        <taxon>Bacillus</taxon>
        <taxon>Bacillus cereus group</taxon>
    </lineage>
</organism>
<sequence length="178" mass="21661">MEIKKTLKFFAAWNLEKEEAYLRKMHQKGWAFQNYNFMYTFKKTEPKDVVYKADFKLDNRNSQMNQKEYIEIYEMSGWKHVTSFTKWHYFCKEVDDDNELPDIYSEKETKIEKLMDLMRFFAIIFVIEMLGMYLNYLGPSEANSPVWIKLVLGLCGFINVYVFVRLFWKIRKLKKEVL</sequence>